<reference evidence="1" key="1">
    <citation type="journal article" date="2009" name="Rice">
        <title>De Novo Next Generation Sequencing of Plant Genomes.</title>
        <authorList>
            <person name="Rounsley S."/>
            <person name="Marri P.R."/>
            <person name="Yu Y."/>
            <person name="He R."/>
            <person name="Sisneros N."/>
            <person name="Goicoechea J.L."/>
            <person name="Lee S.J."/>
            <person name="Angelova A."/>
            <person name="Kudrna D."/>
            <person name="Luo M."/>
            <person name="Affourtit J."/>
            <person name="Desany B."/>
            <person name="Knight J."/>
            <person name="Niazi F."/>
            <person name="Egholm M."/>
            <person name="Wing R.A."/>
        </authorList>
    </citation>
    <scope>NUCLEOTIDE SEQUENCE [LARGE SCALE GENOMIC DNA]</scope>
    <source>
        <strain evidence="1">cv. IRGC 105608</strain>
    </source>
</reference>
<evidence type="ECO:0000313" key="2">
    <source>
        <dbReference type="Proteomes" id="UP000026960"/>
    </source>
</evidence>
<dbReference type="EnsemblPlants" id="OBART05G10140.1">
    <property type="protein sequence ID" value="OBART05G10140.1"/>
    <property type="gene ID" value="OBART05G10140"/>
</dbReference>
<organism evidence="1">
    <name type="scientific">Oryza barthii</name>
    <dbReference type="NCBI Taxonomy" id="65489"/>
    <lineage>
        <taxon>Eukaryota</taxon>
        <taxon>Viridiplantae</taxon>
        <taxon>Streptophyta</taxon>
        <taxon>Embryophyta</taxon>
        <taxon>Tracheophyta</taxon>
        <taxon>Spermatophyta</taxon>
        <taxon>Magnoliopsida</taxon>
        <taxon>Liliopsida</taxon>
        <taxon>Poales</taxon>
        <taxon>Poaceae</taxon>
        <taxon>BOP clade</taxon>
        <taxon>Oryzoideae</taxon>
        <taxon>Oryzeae</taxon>
        <taxon>Oryzinae</taxon>
        <taxon>Oryza</taxon>
    </lineage>
</organism>
<evidence type="ECO:0000313" key="1">
    <source>
        <dbReference type="EnsemblPlants" id="OBART05G10140.1"/>
    </source>
</evidence>
<accession>A0A0D3G5I5</accession>
<dbReference type="Gramene" id="OBART05G10140.1">
    <property type="protein sequence ID" value="OBART05G10140.1"/>
    <property type="gene ID" value="OBART05G10140"/>
</dbReference>
<proteinExistence type="predicted"/>
<dbReference type="PaxDb" id="65489-OBART05G10140.1"/>
<dbReference type="HOGENOM" id="CLU_2945356_0_0_1"/>
<keyword evidence="2" id="KW-1185">Reference proteome</keyword>
<dbReference type="Proteomes" id="UP000026960">
    <property type="component" value="Chromosome 5"/>
</dbReference>
<protein>
    <submittedName>
        <fullName evidence="1">Uncharacterized protein</fullName>
    </submittedName>
</protein>
<name>A0A0D3G5I5_9ORYZ</name>
<sequence length="60" mass="6829">MALVNEYGLQEENAYLQKAQMLIDGETKPNDPQEIDRDNCKDVKMETPKLLISHPSNHSS</sequence>
<reference evidence="1" key="2">
    <citation type="submission" date="2015-03" db="UniProtKB">
        <authorList>
            <consortium name="EnsemblPlants"/>
        </authorList>
    </citation>
    <scope>IDENTIFICATION</scope>
</reference>
<dbReference type="AlphaFoldDB" id="A0A0D3G5I5"/>